<organism evidence="1">
    <name type="scientific">marine sediment metagenome</name>
    <dbReference type="NCBI Taxonomy" id="412755"/>
    <lineage>
        <taxon>unclassified sequences</taxon>
        <taxon>metagenomes</taxon>
        <taxon>ecological metagenomes</taxon>
    </lineage>
</organism>
<gene>
    <name evidence="1" type="ORF">LCGC14_0395250</name>
</gene>
<reference evidence="1" key="1">
    <citation type="journal article" date="2015" name="Nature">
        <title>Complex archaea that bridge the gap between prokaryotes and eukaryotes.</title>
        <authorList>
            <person name="Spang A."/>
            <person name="Saw J.H."/>
            <person name="Jorgensen S.L."/>
            <person name="Zaremba-Niedzwiedzka K."/>
            <person name="Martijn J."/>
            <person name="Lind A.E."/>
            <person name="van Eijk R."/>
            <person name="Schleper C."/>
            <person name="Guy L."/>
            <person name="Ettema T.J."/>
        </authorList>
    </citation>
    <scope>NUCLEOTIDE SEQUENCE</scope>
</reference>
<evidence type="ECO:0008006" key="2">
    <source>
        <dbReference type="Google" id="ProtNLM"/>
    </source>
</evidence>
<sequence>MRELPDWIDGWMQYMKNSEAPQLYNKWVAISMIAAVLERKVWLRWDKEIYVNFFIILAGPPAGGKGTAMEPGRLMLEEMSINIAADCSSKEQLVVRLKEPTTNFEYPPRSNIIHPYSAMTVFSEEFTVFLGYGNIDLIGWLSNWYDCRDPWNYETKHQGKAHIDGLWVNLIGATTPDLLRDALPTETFGSGLNSRIIYVYAPGRGKLIVFPHKKTGQPELWNKLNIDLQNIKLEVGAYTPSESYEKVWGEWYPLQRQHPFTQDSYMIHYAGRRATHIHKLSMIMNASRNGGMILTDEDFKRALKILITTERHMKRTFAGMGKNKFAATMYKIGEVIRMRGSIQYSELLEKFYYDADNNEMSTILATLEVAGKIKWEYGESRKLKEAMIIWNKKEEADESTPSI</sequence>
<comment type="caution">
    <text evidence="1">The sequence shown here is derived from an EMBL/GenBank/DDBJ whole genome shotgun (WGS) entry which is preliminary data.</text>
</comment>
<dbReference type="AlphaFoldDB" id="A0A0F9SYC4"/>
<evidence type="ECO:0000313" key="1">
    <source>
        <dbReference type="EMBL" id="KKN73960.1"/>
    </source>
</evidence>
<protein>
    <recommendedName>
        <fullName evidence="2">Primase C-terminal 2 domain-containing protein</fullName>
    </recommendedName>
</protein>
<name>A0A0F9SYC4_9ZZZZ</name>
<proteinExistence type="predicted"/>
<accession>A0A0F9SYC4</accession>
<dbReference type="EMBL" id="LAZR01000334">
    <property type="protein sequence ID" value="KKN73960.1"/>
    <property type="molecule type" value="Genomic_DNA"/>
</dbReference>